<gene>
    <name evidence="1" type="ORF">BaRGS_00022098</name>
</gene>
<dbReference type="AlphaFoldDB" id="A0ABD0KID4"/>
<evidence type="ECO:0000313" key="1">
    <source>
        <dbReference type="EMBL" id="KAK7486697.1"/>
    </source>
</evidence>
<sequence length="83" mass="9080">WIRSSEAVSCQDIASCTPDLSSLQGDNPDVAEGCKAVRTSINCFRDAMDDCRNNQNIPKSQIDAMQAQMNTYDDMLSKQCDGG</sequence>
<dbReference type="Proteomes" id="UP001519460">
    <property type="component" value="Unassembled WGS sequence"/>
</dbReference>
<evidence type="ECO:0000313" key="2">
    <source>
        <dbReference type="Proteomes" id="UP001519460"/>
    </source>
</evidence>
<feature type="non-terminal residue" evidence="1">
    <location>
        <position position="1"/>
    </location>
</feature>
<proteinExistence type="predicted"/>
<evidence type="ECO:0008006" key="3">
    <source>
        <dbReference type="Google" id="ProtNLM"/>
    </source>
</evidence>
<reference evidence="1 2" key="1">
    <citation type="journal article" date="2023" name="Sci. Data">
        <title>Genome assembly of the Korean intertidal mud-creeper Batillaria attramentaria.</title>
        <authorList>
            <person name="Patra A.K."/>
            <person name="Ho P.T."/>
            <person name="Jun S."/>
            <person name="Lee S.J."/>
            <person name="Kim Y."/>
            <person name="Won Y.J."/>
        </authorList>
    </citation>
    <scope>NUCLEOTIDE SEQUENCE [LARGE SCALE GENOMIC DNA]</scope>
    <source>
        <strain evidence="1">Wonlab-2016</strain>
    </source>
</reference>
<dbReference type="EMBL" id="JACVVK020000175">
    <property type="protein sequence ID" value="KAK7486697.1"/>
    <property type="molecule type" value="Genomic_DNA"/>
</dbReference>
<keyword evidence="2" id="KW-1185">Reference proteome</keyword>
<name>A0ABD0KID4_9CAEN</name>
<accession>A0ABD0KID4</accession>
<comment type="caution">
    <text evidence="1">The sequence shown here is derived from an EMBL/GenBank/DDBJ whole genome shotgun (WGS) entry which is preliminary data.</text>
</comment>
<organism evidence="1 2">
    <name type="scientific">Batillaria attramentaria</name>
    <dbReference type="NCBI Taxonomy" id="370345"/>
    <lineage>
        <taxon>Eukaryota</taxon>
        <taxon>Metazoa</taxon>
        <taxon>Spiralia</taxon>
        <taxon>Lophotrochozoa</taxon>
        <taxon>Mollusca</taxon>
        <taxon>Gastropoda</taxon>
        <taxon>Caenogastropoda</taxon>
        <taxon>Sorbeoconcha</taxon>
        <taxon>Cerithioidea</taxon>
        <taxon>Batillariidae</taxon>
        <taxon>Batillaria</taxon>
    </lineage>
</organism>
<protein>
    <recommendedName>
        <fullName evidence="3">Secreted protein</fullName>
    </recommendedName>
</protein>